<evidence type="ECO:0000313" key="3">
    <source>
        <dbReference type="Proteomes" id="UP001396334"/>
    </source>
</evidence>
<dbReference type="InterPro" id="IPR036397">
    <property type="entry name" value="RNaseH_sf"/>
</dbReference>
<name>A0ABR2N8H6_9ROSI</name>
<protein>
    <recommendedName>
        <fullName evidence="1">RNase H type-1 domain-containing protein</fullName>
    </recommendedName>
</protein>
<dbReference type="InterPro" id="IPR002156">
    <property type="entry name" value="RNaseH_domain"/>
</dbReference>
<dbReference type="EMBL" id="JBBPBN010000212">
    <property type="protein sequence ID" value="KAK8972464.1"/>
    <property type="molecule type" value="Genomic_DNA"/>
</dbReference>
<gene>
    <name evidence="2" type="ORF">V6N11_070839</name>
</gene>
<dbReference type="InterPro" id="IPR012337">
    <property type="entry name" value="RNaseH-like_sf"/>
</dbReference>
<dbReference type="InterPro" id="IPR044730">
    <property type="entry name" value="RNase_H-like_dom_plant"/>
</dbReference>
<dbReference type="SUPFAM" id="SSF53098">
    <property type="entry name" value="Ribonuclease H-like"/>
    <property type="match status" value="1"/>
</dbReference>
<sequence length="256" mass="28231">MVLELWAKYFLDIWKGILKSACCEDSFGLCFRANLSVQVGDGEHISFWDDVWLGNSSLKDQFPRFYALSCNKGGKVVDFGSWVKAKFGECSLSLNCIVNDPFVVTNLCLLPRPLASAQSWSPPPYGFAKLNVDGALSSSCEAGGLGGLLRDENGRTLFQFLESCGRGPPALIELQAEKLGVDLFLRSEWSTMHRLVVESDCKLVTDWLLRVSVPPFCFVRMVEGMVSTISNKGILVHWVPRCCNFAADSLAKEGIG</sequence>
<dbReference type="InterPro" id="IPR053151">
    <property type="entry name" value="RNase_H-like"/>
</dbReference>
<dbReference type="Proteomes" id="UP001396334">
    <property type="component" value="Unassembled WGS sequence"/>
</dbReference>
<proteinExistence type="predicted"/>
<reference evidence="2 3" key="1">
    <citation type="journal article" date="2024" name="G3 (Bethesda)">
        <title>Genome assembly of Hibiscus sabdariffa L. provides insights into metabolisms of medicinal natural products.</title>
        <authorList>
            <person name="Kim T."/>
        </authorList>
    </citation>
    <scope>NUCLEOTIDE SEQUENCE [LARGE SCALE GENOMIC DNA]</scope>
    <source>
        <strain evidence="2">TK-2024</strain>
        <tissue evidence="2">Old leaves</tissue>
    </source>
</reference>
<evidence type="ECO:0000259" key="1">
    <source>
        <dbReference type="Pfam" id="PF13456"/>
    </source>
</evidence>
<accession>A0ABR2N8H6</accession>
<dbReference type="Gene3D" id="3.30.420.10">
    <property type="entry name" value="Ribonuclease H-like superfamily/Ribonuclease H"/>
    <property type="match status" value="1"/>
</dbReference>
<comment type="caution">
    <text evidence="2">The sequence shown here is derived from an EMBL/GenBank/DDBJ whole genome shotgun (WGS) entry which is preliminary data.</text>
</comment>
<dbReference type="CDD" id="cd06222">
    <property type="entry name" value="RNase_H_like"/>
    <property type="match status" value="1"/>
</dbReference>
<dbReference type="PANTHER" id="PTHR47723">
    <property type="entry name" value="OS05G0353850 PROTEIN"/>
    <property type="match status" value="1"/>
</dbReference>
<feature type="domain" description="RNase H type-1" evidence="1">
    <location>
        <begin position="131"/>
        <end position="253"/>
    </location>
</feature>
<evidence type="ECO:0000313" key="2">
    <source>
        <dbReference type="EMBL" id="KAK8972464.1"/>
    </source>
</evidence>
<keyword evidence="3" id="KW-1185">Reference proteome</keyword>
<dbReference type="Pfam" id="PF13456">
    <property type="entry name" value="RVT_3"/>
    <property type="match status" value="1"/>
</dbReference>
<organism evidence="2 3">
    <name type="scientific">Hibiscus sabdariffa</name>
    <name type="common">roselle</name>
    <dbReference type="NCBI Taxonomy" id="183260"/>
    <lineage>
        <taxon>Eukaryota</taxon>
        <taxon>Viridiplantae</taxon>
        <taxon>Streptophyta</taxon>
        <taxon>Embryophyta</taxon>
        <taxon>Tracheophyta</taxon>
        <taxon>Spermatophyta</taxon>
        <taxon>Magnoliopsida</taxon>
        <taxon>eudicotyledons</taxon>
        <taxon>Gunneridae</taxon>
        <taxon>Pentapetalae</taxon>
        <taxon>rosids</taxon>
        <taxon>malvids</taxon>
        <taxon>Malvales</taxon>
        <taxon>Malvaceae</taxon>
        <taxon>Malvoideae</taxon>
        <taxon>Hibiscus</taxon>
    </lineage>
</organism>
<dbReference type="PANTHER" id="PTHR47723:SF19">
    <property type="entry name" value="POLYNUCLEOTIDYL TRANSFERASE, RIBONUCLEASE H-LIKE SUPERFAMILY PROTEIN"/>
    <property type="match status" value="1"/>
</dbReference>